<evidence type="ECO:0000313" key="2">
    <source>
        <dbReference type="EMBL" id="CAF5135181.1"/>
    </source>
</evidence>
<dbReference type="EMBL" id="CAJOBI010262266">
    <property type="protein sequence ID" value="CAF5123845.1"/>
    <property type="molecule type" value="Genomic_DNA"/>
</dbReference>
<evidence type="ECO:0000313" key="1">
    <source>
        <dbReference type="EMBL" id="CAF5123845.1"/>
    </source>
</evidence>
<dbReference type="Proteomes" id="UP000676336">
    <property type="component" value="Unassembled WGS sequence"/>
</dbReference>
<proteinExistence type="predicted"/>
<protein>
    <submittedName>
        <fullName evidence="2">Uncharacterized protein</fullName>
    </submittedName>
</protein>
<name>A0A8S3FQA0_9BILA</name>
<evidence type="ECO:0000313" key="3">
    <source>
        <dbReference type="Proteomes" id="UP000681720"/>
    </source>
</evidence>
<organism evidence="2 3">
    <name type="scientific">Rotaria magnacalcarata</name>
    <dbReference type="NCBI Taxonomy" id="392030"/>
    <lineage>
        <taxon>Eukaryota</taxon>
        <taxon>Metazoa</taxon>
        <taxon>Spiralia</taxon>
        <taxon>Gnathifera</taxon>
        <taxon>Rotifera</taxon>
        <taxon>Eurotatoria</taxon>
        <taxon>Bdelloidea</taxon>
        <taxon>Philodinida</taxon>
        <taxon>Philodinidae</taxon>
        <taxon>Rotaria</taxon>
    </lineage>
</organism>
<sequence length="12" mass="1201">IGRTTSPTAGKL</sequence>
<feature type="non-terminal residue" evidence="2">
    <location>
        <position position="1"/>
    </location>
</feature>
<dbReference type="EMBL" id="CAJOBJ010274193">
    <property type="protein sequence ID" value="CAF5135181.1"/>
    <property type="molecule type" value="Genomic_DNA"/>
</dbReference>
<gene>
    <name evidence="2" type="ORF">GIL414_LOCUS64214</name>
    <name evidence="1" type="ORF">SMN809_LOCUS62657</name>
</gene>
<reference evidence="2" key="1">
    <citation type="submission" date="2021-02" db="EMBL/GenBank/DDBJ databases">
        <authorList>
            <person name="Nowell W R."/>
        </authorList>
    </citation>
    <scope>NUCLEOTIDE SEQUENCE</scope>
</reference>
<comment type="caution">
    <text evidence="2">The sequence shown here is derived from an EMBL/GenBank/DDBJ whole genome shotgun (WGS) entry which is preliminary data.</text>
</comment>
<accession>A0A8S3FQA0</accession>
<dbReference type="Proteomes" id="UP000681720">
    <property type="component" value="Unassembled WGS sequence"/>
</dbReference>